<proteinExistence type="predicted"/>
<evidence type="ECO:0000313" key="1">
    <source>
        <dbReference type="EMBL" id="ESN95748.1"/>
    </source>
</evidence>
<dbReference type="GeneID" id="20207018"/>
<sequence>MNNISIGVDPYIRLPQGTIGTLCNSYEKPDPIPPKGQLIIVCVDSGVRGRYVTLRRTGGFRMDALSICEMKVYAVDQKDVNHNISIHSDNYNFTEDGHSNHHNYNNIDNFYEENNSSQTRHFNNNNNRLFNISYKSVFIKLPALVFL</sequence>
<dbReference type="RefSeq" id="XP_009026052.1">
    <property type="nucleotide sequence ID" value="XM_009027804.1"/>
</dbReference>
<dbReference type="KEGG" id="hro:HELRODRAFT_178928"/>
<reference evidence="1 3" key="2">
    <citation type="journal article" date="2013" name="Nature">
        <title>Insights into bilaterian evolution from three spiralian genomes.</title>
        <authorList>
            <person name="Simakov O."/>
            <person name="Marletaz F."/>
            <person name="Cho S.J."/>
            <person name="Edsinger-Gonzales E."/>
            <person name="Havlak P."/>
            <person name="Hellsten U."/>
            <person name="Kuo D.H."/>
            <person name="Larsson T."/>
            <person name="Lv J."/>
            <person name="Arendt D."/>
            <person name="Savage R."/>
            <person name="Osoegawa K."/>
            <person name="de Jong P."/>
            <person name="Grimwood J."/>
            <person name="Chapman J.A."/>
            <person name="Shapiro H."/>
            <person name="Aerts A."/>
            <person name="Otillar R.P."/>
            <person name="Terry A.Y."/>
            <person name="Boore J.L."/>
            <person name="Grigoriev I.V."/>
            <person name="Lindberg D.R."/>
            <person name="Seaver E.C."/>
            <person name="Weisblat D.A."/>
            <person name="Putnam N.H."/>
            <person name="Rokhsar D.S."/>
        </authorList>
    </citation>
    <scope>NUCLEOTIDE SEQUENCE</scope>
</reference>
<dbReference type="AlphaFoldDB" id="T1FDW9"/>
<organism evidence="2 3">
    <name type="scientific">Helobdella robusta</name>
    <name type="common">Californian leech</name>
    <dbReference type="NCBI Taxonomy" id="6412"/>
    <lineage>
        <taxon>Eukaryota</taxon>
        <taxon>Metazoa</taxon>
        <taxon>Spiralia</taxon>
        <taxon>Lophotrochozoa</taxon>
        <taxon>Annelida</taxon>
        <taxon>Clitellata</taxon>
        <taxon>Hirudinea</taxon>
        <taxon>Rhynchobdellida</taxon>
        <taxon>Glossiphoniidae</taxon>
        <taxon>Helobdella</taxon>
    </lineage>
</organism>
<evidence type="ECO:0000313" key="2">
    <source>
        <dbReference type="EnsemblMetazoa" id="HelroP178928"/>
    </source>
</evidence>
<accession>T1FDW9</accession>
<dbReference type="InParanoid" id="T1FDW9"/>
<dbReference type="Proteomes" id="UP000015101">
    <property type="component" value="Unassembled WGS sequence"/>
</dbReference>
<name>T1FDW9_HELRO</name>
<dbReference type="EMBL" id="KB097502">
    <property type="protein sequence ID" value="ESN95748.1"/>
    <property type="molecule type" value="Genomic_DNA"/>
</dbReference>
<protein>
    <submittedName>
        <fullName evidence="1 2">Uncharacterized protein</fullName>
    </submittedName>
</protein>
<gene>
    <name evidence="2" type="primary">20207018</name>
    <name evidence="1" type="ORF">HELRODRAFT_178928</name>
</gene>
<dbReference type="EnsemblMetazoa" id="HelroT178928">
    <property type="protein sequence ID" value="HelroP178928"/>
    <property type="gene ID" value="HelroG178928"/>
</dbReference>
<evidence type="ECO:0000313" key="3">
    <source>
        <dbReference type="Proteomes" id="UP000015101"/>
    </source>
</evidence>
<dbReference type="CTD" id="20207018"/>
<dbReference type="Gene3D" id="2.60.120.260">
    <property type="entry name" value="Galactose-binding domain-like"/>
    <property type="match status" value="1"/>
</dbReference>
<keyword evidence="3" id="KW-1185">Reference proteome</keyword>
<reference evidence="3" key="1">
    <citation type="submission" date="2012-12" db="EMBL/GenBank/DDBJ databases">
        <authorList>
            <person name="Hellsten U."/>
            <person name="Grimwood J."/>
            <person name="Chapman J.A."/>
            <person name="Shapiro H."/>
            <person name="Aerts A."/>
            <person name="Otillar R.P."/>
            <person name="Terry A.Y."/>
            <person name="Boore J.L."/>
            <person name="Simakov O."/>
            <person name="Marletaz F."/>
            <person name="Cho S.-J."/>
            <person name="Edsinger-Gonzales E."/>
            <person name="Havlak P."/>
            <person name="Kuo D.-H."/>
            <person name="Larsson T."/>
            <person name="Lv J."/>
            <person name="Arendt D."/>
            <person name="Savage R."/>
            <person name="Osoegawa K."/>
            <person name="de Jong P."/>
            <person name="Lindberg D.R."/>
            <person name="Seaver E.C."/>
            <person name="Weisblat D.A."/>
            <person name="Putnam N.H."/>
            <person name="Grigoriev I.V."/>
            <person name="Rokhsar D.S."/>
        </authorList>
    </citation>
    <scope>NUCLEOTIDE SEQUENCE</scope>
</reference>
<dbReference type="HOGENOM" id="CLU_1770098_0_0_1"/>
<reference evidence="2" key="3">
    <citation type="submission" date="2015-06" db="UniProtKB">
        <authorList>
            <consortium name="EnsemblMetazoa"/>
        </authorList>
    </citation>
    <scope>IDENTIFICATION</scope>
</reference>
<dbReference type="EMBL" id="AMQM01006636">
    <property type="status" value="NOT_ANNOTATED_CDS"/>
    <property type="molecule type" value="Genomic_DNA"/>
</dbReference>